<dbReference type="EMBL" id="LAYJ01000112">
    <property type="protein sequence ID" value="KKI50040.1"/>
    <property type="molecule type" value="Genomic_DNA"/>
</dbReference>
<dbReference type="AlphaFoldDB" id="A0A0M2NIG5"/>
<reference evidence="1 2" key="1">
    <citation type="submission" date="2015-04" db="EMBL/GenBank/DDBJ databases">
        <title>Draft genome sequence of bacteremic isolate Catabacter hongkongensis type strain HKU16T.</title>
        <authorList>
            <person name="Lau S.K."/>
            <person name="Teng J.L."/>
            <person name="Huang Y."/>
            <person name="Curreem S.O."/>
            <person name="Tsui S.K."/>
            <person name="Woo P.C."/>
        </authorList>
    </citation>
    <scope>NUCLEOTIDE SEQUENCE [LARGE SCALE GENOMIC DNA]</scope>
    <source>
        <strain evidence="1 2">HKU16</strain>
    </source>
</reference>
<accession>A0A0M2NIG5</accession>
<name>A0A0M2NIG5_9FIRM</name>
<organism evidence="1 2">
    <name type="scientific">Christensenella hongkongensis</name>
    <dbReference type="NCBI Taxonomy" id="270498"/>
    <lineage>
        <taxon>Bacteria</taxon>
        <taxon>Bacillati</taxon>
        <taxon>Bacillota</taxon>
        <taxon>Clostridia</taxon>
        <taxon>Christensenellales</taxon>
        <taxon>Christensenellaceae</taxon>
        <taxon>Christensenella</taxon>
    </lineage>
</organism>
<evidence type="ECO:0000313" key="2">
    <source>
        <dbReference type="Proteomes" id="UP000034076"/>
    </source>
</evidence>
<proteinExistence type="predicted"/>
<sequence>MIITVLSRQRFRFRREKITAWRRIAARIARMKMLAGQSRPARGGKSVLPRG</sequence>
<gene>
    <name evidence="1" type="ORF">CHK_2103</name>
</gene>
<protein>
    <submittedName>
        <fullName evidence="1">Uncharacterized protein</fullName>
    </submittedName>
</protein>
<keyword evidence="2" id="KW-1185">Reference proteome</keyword>
<dbReference type="Proteomes" id="UP000034076">
    <property type="component" value="Unassembled WGS sequence"/>
</dbReference>
<evidence type="ECO:0000313" key="1">
    <source>
        <dbReference type="EMBL" id="KKI50040.1"/>
    </source>
</evidence>
<comment type="caution">
    <text evidence="1">The sequence shown here is derived from an EMBL/GenBank/DDBJ whole genome shotgun (WGS) entry which is preliminary data.</text>
</comment>